<dbReference type="VEuPathDB" id="FungiDB:PSTT_13469"/>
<feature type="chain" id="PRO_5015646996" evidence="1">
    <location>
        <begin position="26"/>
        <end position="130"/>
    </location>
</feature>
<proteinExistence type="predicted"/>
<gene>
    <name evidence="2" type="ORF">PSTT_13469</name>
</gene>
<sequence>MQFSTGYICILAAFMNISLLQTVAADAEVMSSLGGAKGKTATAGGGAGGMMATLQTSLISAIDGFLKEPVPPNASGTVFTVALLYLEKTAGGAEELLLEALPLAAKERKQSVPSEQKIDIYFFMQSTISS</sequence>
<dbReference type="AlphaFoldDB" id="A0A2S4URR6"/>
<evidence type="ECO:0000313" key="3">
    <source>
        <dbReference type="Proteomes" id="UP000239156"/>
    </source>
</evidence>
<organism evidence="2 3">
    <name type="scientific">Puccinia striiformis</name>
    <dbReference type="NCBI Taxonomy" id="27350"/>
    <lineage>
        <taxon>Eukaryota</taxon>
        <taxon>Fungi</taxon>
        <taxon>Dikarya</taxon>
        <taxon>Basidiomycota</taxon>
        <taxon>Pucciniomycotina</taxon>
        <taxon>Pucciniomycetes</taxon>
        <taxon>Pucciniales</taxon>
        <taxon>Pucciniaceae</taxon>
        <taxon>Puccinia</taxon>
    </lineage>
</organism>
<protein>
    <submittedName>
        <fullName evidence="2">Uncharacterized protein</fullName>
    </submittedName>
</protein>
<comment type="caution">
    <text evidence="2">The sequence shown here is derived from an EMBL/GenBank/DDBJ whole genome shotgun (WGS) entry which is preliminary data.</text>
</comment>
<dbReference type="Proteomes" id="UP000239156">
    <property type="component" value="Unassembled WGS sequence"/>
</dbReference>
<feature type="signal peptide" evidence="1">
    <location>
        <begin position="1"/>
        <end position="25"/>
    </location>
</feature>
<keyword evidence="3" id="KW-1185">Reference proteome</keyword>
<keyword evidence="1" id="KW-0732">Signal</keyword>
<evidence type="ECO:0000313" key="2">
    <source>
        <dbReference type="EMBL" id="POV99920.1"/>
    </source>
</evidence>
<name>A0A2S4URR6_9BASI</name>
<dbReference type="EMBL" id="PKSL01000190">
    <property type="protein sequence ID" value="POV99920.1"/>
    <property type="molecule type" value="Genomic_DNA"/>
</dbReference>
<evidence type="ECO:0000256" key="1">
    <source>
        <dbReference type="SAM" id="SignalP"/>
    </source>
</evidence>
<accession>A0A2S4URR6</accession>
<reference evidence="2" key="1">
    <citation type="submission" date="2017-12" db="EMBL/GenBank/DDBJ databases">
        <title>Gene loss provides genomic basis for host adaptation in cereal stripe rust fungi.</title>
        <authorList>
            <person name="Xia C."/>
        </authorList>
    </citation>
    <scope>NUCLEOTIDE SEQUENCE [LARGE SCALE GENOMIC DNA]</scope>
    <source>
        <strain evidence="2">93-210</strain>
    </source>
</reference>
<dbReference type="VEuPathDB" id="FungiDB:PSHT_12240"/>